<proteinExistence type="predicted"/>
<dbReference type="EMBL" id="NEVL01000003">
    <property type="protein sequence ID" value="OZI35305.1"/>
    <property type="molecule type" value="Genomic_DNA"/>
</dbReference>
<name>A0A261SDT0_9BORD</name>
<dbReference type="Proteomes" id="UP000217005">
    <property type="component" value="Unassembled WGS sequence"/>
</dbReference>
<reference evidence="1 2" key="1">
    <citation type="submission" date="2017-05" db="EMBL/GenBank/DDBJ databases">
        <title>Complete and WGS of Bordetella genogroups.</title>
        <authorList>
            <person name="Spilker T."/>
            <person name="LiPuma J."/>
        </authorList>
    </citation>
    <scope>NUCLEOTIDE SEQUENCE [LARGE SCALE GENOMIC DNA]</scope>
    <source>
        <strain evidence="1 2">AU17610</strain>
    </source>
</reference>
<dbReference type="AlphaFoldDB" id="A0A261SDT0"/>
<dbReference type="RefSeq" id="WP_094826114.1">
    <property type="nucleotide sequence ID" value="NZ_NEVL01000003.1"/>
</dbReference>
<dbReference type="PANTHER" id="PTHR35370">
    <property type="entry name" value="CYTOPLASMIC PROTEIN-RELATED-RELATED"/>
    <property type="match status" value="1"/>
</dbReference>
<accession>A0A261SDT0</accession>
<comment type="caution">
    <text evidence="1">The sequence shown here is derived from an EMBL/GenBank/DDBJ whole genome shotgun (WGS) entry which is preliminary data.</text>
</comment>
<dbReference type="PIRSF" id="PIRSF028304">
    <property type="entry name" value="UCP028304"/>
    <property type="match status" value="1"/>
</dbReference>
<evidence type="ECO:0000313" key="1">
    <source>
        <dbReference type="EMBL" id="OZI35305.1"/>
    </source>
</evidence>
<organism evidence="1 2">
    <name type="scientific">Bordetella genomosp. 1</name>
    <dbReference type="NCBI Taxonomy" id="1395607"/>
    <lineage>
        <taxon>Bacteria</taxon>
        <taxon>Pseudomonadati</taxon>
        <taxon>Pseudomonadota</taxon>
        <taxon>Betaproteobacteria</taxon>
        <taxon>Burkholderiales</taxon>
        <taxon>Alcaligenaceae</taxon>
        <taxon>Bordetella</taxon>
    </lineage>
</organism>
<dbReference type="InterPro" id="IPR010272">
    <property type="entry name" value="T6SS_TssF"/>
</dbReference>
<sequence length="637" mass="70828">MDTRLLDYYNRELGYLREMGAEFSRHYPKVAGRLGLSEAEVADPYVERLLEGFSFLTARVQLKMDAEFPRFSQRLLDVVYPHYLAPTPAMAVVALEPSMNEGTLAKGFTLPRGTLLRARVTRGEQTPCDFSTGQDVKMWPLKVAHAEFMATPPDLPLARLGLGGARATAALRLRIEVCGGVALHELDLDSLTFFLDGQDVPMNQLLALVLGKSVGVVCHDAERPALGCKLLPAEVLRHEGFDDDQALLPADDRCFQGYRLMQEYFAFPQRFMFFSVNQLRQGLRPLLAQSAAQDKGAAGEEVRAFGITILLSTGAPDLESTVRTENVALHCVPVINLFPKRADRVAVTPRTHEYHLVVDRTRPLDYEVYGVTRVTGHAAGGAERQFRPFYGTLSEDGEDYGAYYATRREPRLLSDVALRQGSRTGYVGSELFLSLVDRDEAPFSGDLRHLTLDTLCTNRDLPLLMPLAGDTDFSLRISAPVARIKVRRGPSAPRTALADGEATWRLINHLGLNYLSLTDLDPEQGAQTLRETLRLYADLSEPVVARQIEGLQRVRAVPMHQRLPVPGPIVYGRGVRVELTVDETAFSGIHPYLFGAVLERYFTRHVSINMMTELTLGTLQRGEVARWKPRPGGRPAC</sequence>
<dbReference type="OrthoDB" id="9763676at2"/>
<evidence type="ECO:0000313" key="2">
    <source>
        <dbReference type="Proteomes" id="UP000217005"/>
    </source>
</evidence>
<dbReference type="NCBIfam" id="TIGR03359">
    <property type="entry name" value="VI_chp_6"/>
    <property type="match status" value="1"/>
</dbReference>
<protein>
    <submittedName>
        <fullName evidence="1">Type VI secretion system ImpG/VasA family protein</fullName>
    </submittedName>
</protein>
<dbReference type="Pfam" id="PF05947">
    <property type="entry name" value="T6SS_TssF"/>
    <property type="match status" value="1"/>
</dbReference>
<gene>
    <name evidence="1" type="primary">vasA</name>
    <name evidence="1" type="ORF">CEG14_09385</name>
</gene>
<dbReference type="PANTHER" id="PTHR35370:SF1">
    <property type="entry name" value="TYPE VI SECRETION SYSTEM COMPONENT TSSF1"/>
    <property type="match status" value="1"/>
</dbReference>